<accession>A0A2T4UCZ6</accession>
<dbReference type="SMART" id="SM00448">
    <property type="entry name" value="REC"/>
    <property type="match status" value="1"/>
</dbReference>
<dbReference type="AlphaFoldDB" id="A0A2T4UCZ6"/>
<sequence>MSATTDRVRIVFVDDEPEILEGLRDLLRRRRDRWDMSFHDGAAAALTALDAGSVDVIVTDVRMPGTDGVALLEQVERRHPDVVRIILSGQVEPRNATRAGLVAHRVLGKPCAEPEIARAVQESLEVRARLREEGLRLAVTGIGELPRAPQVVLELCDALAHDRTGAAELARIASRDVILTARLLGLVNSAYFGVPRTIVRLEEAIAFLGVSTVEAVALEHGVLTVAGPRLPSSALEAFEAHARFTGRIARDVVGARELGSAAFAGGLLHDVGALLLASADRDAHRARLLAAADAGLALHEVETRERGACHAATGGRLLALWGLPAAVVEAVACHHAPDAASGPPLVRAVALAERLAHRLEDPGTTAIYRHGDPAVWGADAPVGVPELPDALTRLWAELGGAVAPERAA</sequence>
<dbReference type="EMBL" id="PYYB01000003">
    <property type="protein sequence ID" value="PTL55376.1"/>
    <property type="molecule type" value="Genomic_DNA"/>
</dbReference>
<dbReference type="PANTHER" id="PTHR33525">
    <property type="match status" value="1"/>
</dbReference>
<organism evidence="4 5">
    <name type="scientific">Paraconexibacter algicola</name>
    <dbReference type="NCBI Taxonomy" id="2133960"/>
    <lineage>
        <taxon>Bacteria</taxon>
        <taxon>Bacillati</taxon>
        <taxon>Actinomycetota</taxon>
        <taxon>Thermoleophilia</taxon>
        <taxon>Solirubrobacterales</taxon>
        <taxon>Paraconexibacteraceae</taxon>
        <taxon>Paraconexibacter</taxon>
    </lineage>
</organism>
<dbReference type="Gene3D" id="1.10.3210.10">
    <property type="entry name" value="Hypothetical protein af1432"/>
    <property type="match status" value="1"/>
</dbReference>
<dbReference type="InterPro" id="IPR014626">
    <property type="entry name" value="Sig_transdc_resp-reg_put"/>
</dbReference>
<dbReference type="SUPFAM" id="SSF52172">
    <property type="entry name" value="CheY-like"/>
    <property type="match status" value="1"/>
</dbReference>
<keyword evidence="5" id="KW-1185">Reference proteome</keyword>
<evidence type="ECO:0008006" key="6">
    <source>
        <dbReference type="Google" id="ProtNLM"/>
    </source>
</evidence>
<dbReference type="Pfam" id="PF08668">
    <property type="entry name" value="HDOD"/>
    <property type="match status" value="1"/>
</dbReference>
<evidence type="ECO:0000313" key="5">
    <source>
        <dbReference type="Proteomes" id="UP000240739"/>
    </source>
</evidence>
<dbReference type="InterPro" id="IPR011006">
    <property type="entry name" value="CheY-like_superfamily"/>
</dbReference>
<evidence type="ECO:0000259" key="2">
    <source>
        <dbReference type="PROSITE" id="PS50110"/>
    </source>
</evidence>
<dbReference type="Pfam" id="PF00072">
    <property type="entry name" value="Response_reg"/>
    <property type="match status" value="1"/>
</dbReference>
<reference evidence="4 5" key="1">
    <citation type="submission" date="2018-03" db="EMBL/GenBank/DDBJ databases">
        <title>Aquarubrobacter algicola gen. nov., sp. nov., a novel actinobacterium isolated from shallow eutrophic lake during the end of cyanobacterial harmful algal blooms.</title>
        <authorList>
            <person name="Chun S.J."/>
        </authorList>
    </citation>
    <scope>NUCLEOTIDE SEQUENCE [LARGE SCALE GENOMIC DNA]</scope>
    <source>
        <strain evidence="4 5">Seoho-28</strain>
    </source>
</reference>
<dbReference type="PIRSF" id="PIRSF036883">
    <property type="entry name" value="RR_HD-GYP_mod"/>
    <property type="match status" value="1"/>
</dbReference>
<name>A0A2T4UCZ6_9ACTN</name>
<dbReference type="Gene3D" id="3.40.50.2300">
    <property type="match status" value="1"/>
</dbReference>
<dbReference type="RefSeq" id="WP_107570419.1">
    <property type="nucleotide sequence ID" value="NZ_PYYB01000003.1"/>
</dbReference>
<evidence type="ECO:0000313" key="4">
    <source>
        <dbReference type="EMBL" id="PTL55376.1"/>
    </source>
</evidence>
<dbReference type="InterPro" id="IPR052340">
    <property type="entry name" value="RNase_Y/CdgJ"/>
</dbReference>
<proteinExistence type="predicted"/>
<dbReference type="Proteomes" id="UP000240739">
    <property type="component" value="Unassembled WGS sequence"/>
</dbReference>
<feature type="domain" description="Response regulatory" evidence="2">
    <location>
        <begin position="9"/>
        <end position="124"/>
    </location>
</feature>
<dbReference type="GO" id="GO:0000160">
    <property type="term" value="P:phosphorelay signal transduction system"/>
    <property type="evidence" value="ECO:0007669"/>
    <property type="project" value="InterPro"/>
</dbReference>
<keyword evidence="1" id="KW-0597">Phosphoprotein</keyword>
<comment type="caution">
    <text evidence="4">The sequence shown here is derived from an EMBL/GenBank/DDBJ whole genome shotgun (WGS) entry which is preliminary data.</text>
</comment>
<dbReference type="InterPro" id="IPR001789">
    <property type="entry name" value="Sig_transdc_resp-reg_receiver"/>
</dbReference>
<dbReference type="PROSITE" id="PS50110">
    <property type="entry name" value="RESPONSE_REGULATORY"/>
    <property type="match status" value="1"/>
</dbReference>
<dbReference type="PANTHER" id="PTHR33525:SF6">
    <property type="entry name" value="HDOD DOMAIN-CONTAINING PROTEIN"/>
    <property type="match status" value="1"/>
</dbReference>
<feature type="modified residue" description="4-aspartylphosphate" evidence="1">
    <location>
        <position position="60"/>
    </location>
</feature>
<dbReference type="InterPro" id="IPR013976">
    <property type="entry name" value="HDOD"/>
</dbReference>
<evidence type="ECO:0000256" key="1">
    <source>
        <dbReference type="PROSITE-ProRule" id="PRU00169"/>
    </source>
</evidence>
<feature type="domain" description="HDOD" evidence="3">
    <location>
        <begin position="145"/>
        <end position="337"/>
    </location>
</feature>
<dbReference type="PROSITE" id="PS51833">
    <property type="entry name" value="HDOD"/>
    <property type="match status" value="1"/>
</dbReference>
<protein>
    <recommendedName>
        <fullName evidence="6">HDOD domain-containing protein</fullName>
    </recommendedName>
</protein>
<dbReference type="OrthoDB" id="9803649at2"/>
<gene>
    <name evidence="4" type="ORF">C7Y72_17080</name>
</gene>
<evidence type="ECO:0000259" key="3">
    <source>
        <dbReference type="PROSITE" id="PS51833"/>
    </source>
</evidence>
<dbReference type="SUPFAM" id="SSF109604">
    <property type="entry name" value="HD-domain/PDEase-like"/>
    <property type="match status" value="1"/>
</dbReference>